<keyword evidence="4" id="KW-0285">Flavoprotein</keyword>
<dbReference type="PATRIC" id="fig|1132509.6.peg.888"/>
<gene>
    <name evidence="11" type="ORF">C447_03816</name>
</gene>
<dbReference type="SUPFAM" id="SSF51730">
    <property type="entry name" value="FAD-linked oxidoreductase"/>
    <property type="match status" value="1"/>
</dbReference>
<evidence type="ECO:0000259" key="10">
    <source>
        <dbReference type="Pfam" id="PF01619"/>
    </source>
</evidence>
<dbReference type="InterPro" id="IPR029041">
    <property type="entry name" value="FAD-linked_oxidoreductase-like"/>
</dbReference>
<comment type="cofactor">
    <cofactor evidence="1">
        <name>FAD</name>
        <dbReference type="ChEBI" id="CHEBI:57692"/>
    </cofactor>
</comment>
<dbReference type="AlphaFoldDB" id="M0M892"/>
<evidence type="ECO:0000256" key="9">
    <source>
        <dbReference type="ARBA" id="ARBA00048779"/>
    </source>
</evidence>
<evidence type="ECO:0000256" key="3">
    <source>
        <dbReference type="ARBA" id="ARBA00012695"/>
    </source>
</evidence>
<dbReference type="UniPathway" id="UPA00261">
    <property type="reaction ID" value="UER00373"/>
</dbReference>
<dbReference type="PANTHER" id="PTHR13914:SF0">
    <property type="entry name" value="PROLINE DEHYDROGENASE 1, MITOCHONDRIAL"/>
    <property type="match status" value="1"/>
</dbReference>
<dbReference type="GO" id="GO:0004657">
    <property type="term" value="F:proline dehydrogenase activity"/>
    <property type="evidence" value="ECO:0007669"/>
    <property type="project" value="UniProtKB-EC"/>
</dbReference>
<comment type="caution">
    <text evidence="11">The sequence shown here is derived from an EMBL/GenBank/DDBJ whole genome shotgun (WGS) entry which is preliminary data.</text>
</comment>
<dbReference type="GO" id="GO:0010133">
    <property type="term" value="P:L-proline catabolic process to L-glutamate"/>
    <property type="evidence" value="ECO:0007669"/>
    <property type="project" value="UniProtKB-UniPathway"/>
</dbReference>
<evidence type="ECO:0000256" key="1">
    <source>
        <dbReference type="ARBA" id="ARBA00001974"/>
    </source>
</evidence>
<dbReference type="RefSeq" id="WP_007691095.1">
    <property type="nucleotide sequence ID" value="NZ_AJRK01000054.1"/>
</dbReference>
<dbReference type="EC" id="1.5.5.2" evidence="3"/>
<keyword evidence="12" id="KW-1185">Reference proteome</keyword>
<dbReference type="Pfam" id="PF01619">
    <property type="entry name" value="Pro_dh"/>
    <property type="match status" value="1"/>
</dbReference>
<comment type="pathway">
    <text evidence="2">Amino-acid degradation; L-proline degradation into L-glutamate; L-glutamate from L-proline: step 1/2.</text>
</comment>
<proteinExistence type="predicted"/>
<dbReference type="PIRSF" id="PIRSF000196">
    <property type="entry name" value="Pro_dehydrog"/>
    <property type="match status" value="1"/>
</dbReference>
<keyword evidence="7" id="KW-0560">Oxidoreductase</keyword>
<dbReference type="Gene3D" id="3.20.20.220">
    <property type="match status" value="1"/>
</dbReference>
<dbReference type="Proteomes" id="UP000011566">
    <property type="component" value="Unassembled WGS sequence"/>
</dbReference>
<protein>
    <recommendedName>
        <fullName evidence="3">proline dehydrogenase</fullName>
        <ecNumber evidence="3">1.5.5.2</ecNumber>
    </recommendedName>
</protein>
<evidence type="ECO:0000313" key="11">
    <source>
        <dbReference type="EMBL" id="EMA40615.1"/>
    </source>
</evidence>
<name>M0M892_9EURY</name>
<evidence type="ECO:0000256" key="5">
    <source>
        <dbReference type="ARBA" id="ARBA00022741"/>
    </source>
</evidence>
<comment type="catalytic activity">
    <reaction evidence="9">
        <text>L-proline + a quinone = (S)-1-pyrroline-5-carboxylate + a quinol + H(+)</text>
        <dbReference type="Rhea" id="RHEA:23784"/>
        <dbReference type="ChEBI" id="CHEBI:15378"/>
        <dbReference type="ChEBI" id="CHEBI:17388"/>
        <dbReference type="ChEBI" id="CHEBI:24646"/>
        <dbReference type="ChEBI" id="CHEBI:60039"/>
        <dbReference type="ChEBI" id="CHEBI:132124"/>
        <dbReference type="EC" id="1.5.5.2"/>
    </reaction>
</comment>
<evidence type="ECO:0000256" key="2">
    <source>
        <dbReference type="ARBA" id="ARBA00004739"/>
    </source>
</evidence>
<accession>M0M892</accession>
<dbReference type="eggNOG" id="arCOG06322">
    <property type="taxonomic scope" value="Archaea"/>
</dbReference>
<evidence type="ECO:0000256" key="4">
    <source>
        <dbReference type="ARBA" id="ARBA00022630"/>
    </source>
</evidence>
<dbReference type="EMBL" id="AOMB01000010">
    <property type="protein sequence ID" value="EMA40615.1"/>
    <property type="molecule type" value="Genomic_DNA"/>
</dbReference>
<keyword evidence="8" id="KW-0642">Proline metabolism</keyword>
<dbReference type="InterPro" id="IPR008219">
    <property type="entry name" value="PRODH_bac_arc"/>
</dbReference>
<evidence type="ECO:0000256" key="8">
    <source>
        <dbReference type="ARBA" id="ARBA00023062"/>
    </source>
</evidence>
<dbReference type="PANTHER" id="PTHR13914">
    <property type="entry name" value="PROLINE OXIDASE"/>
    <property type="match status" value="1"/>
</dbReference>
<dbReference type="OrthoDB" id="8727at2157"/>
<evidence type="ECO:0000256" key="7">
    <source>
        <dbReference type="ARBA" id="ARBA00023002"/>
    </source>
</evidence>
<feature type="domain" description="Proline dehydrogenase" evidence="10">
    <location>
        <begin position="19"/>
        <end position="269"/>
    </location>
</feature>
<dbReference type="InterPro" id="IPR002872">
    <property type="entry name" value="Proline_DH_dom"/>
</dbReference>
<sequence>MIPPIANRFVAGETHGAVVDHARELETRGVRSICNRLGEHYTAPEPAAADRDAYRSLLDAIAAADVGACISVKPSQIGLDVSEDCFRDNFEQIVDHAEESGTFVWLDMEDHSTTDPTLDAYTHHANEYERVGVCVQANLKRTPEDLRRLADYPGKVRLVKGAYDEPGHLAHRGRAQVNDAYRGCLDVMFERFDGGIAVASHDAAMVKHAVDLREEWGTDFEIQMLMGVRNEVQYDLADRYDVWQYVPYGGKWFSYFSRRVMERRENLTFALRALVGR</sequence>
<dbReference type="InterPro" id="IPR015659">
    <property type="entry name" value="Proline_oxidase"/>
</dbReference>
<reference evidence="11 12" key="1">
    <citation type="journal article" date="2014" name="PLoS Genet.">
        <title>Phylogenetically driven sequencing of extremely halophilic archaea reveals strategies for static and dynamic osmo-response.</title>
        <authorList>
            <person name="Becker E.A."/>
            <person name="Seitzer P.M."/>
            <person name="Tritt A."/>
            <person name="Larsen D."/>
            <person name="Krusor M."/>
            <person name="Yao A.I."/>
            <person name="Wu D."/>
            <person name="Madern D."/>
            <person name="Eisen J.A."/>
            <person name="Darling A.E."/>
            <person name="Facciotti M.T."/>
        </authorList>
    </citation>
    <scope>NUCLEOTIDE SEQUENCE [LARGE SCALE GENOMIC DNA]</scope>
    <source>
        <strain evidence="11 12">100A6</strain>
    </source>
</reference>
<keyword evidence="5" id="KW-0547">Nucleotide-binding</keyword>
<organism evidence="11 12">
    <name type="scientific">Halococcus hamelinensis 100A6</name>
    <dbReference type="NCBI Taxonomy" id="1132509"/>
    <lineage>
        <taxon>Archaea</taxon>
        <taxon>Methanobacteriati</taxon>
        <taxon>Methanobacteriota</taxon>
        <taxon>Stenosarchaea group</taxon>
        <taxon>Halobacteria</taxon>
        <taxon>Halobacteriales</taxon>
        <taxon>Halococcaceae</taxon>
        <taxon>Halococcus</taxon>
    </lineage>
</organism>
<keyword evidence="6" id="KW-0274">FAD</keyword>
<dbReference type="GO" id="GO:0000166">
    <property type="term" value="F:nucleotide binding"/>
    <property type="evidence" value="ECO:0007669"/>
    <property type="project" value="UniProtKB-KW"/>
</dbReference>
<evidence type="ECO:0000256" key="6">
    <source>
        <dbReference type="ARBA" id="ARBA00022827"/>
    </source>
</evidence>
<evidence type="ECO:0000313" key="12">
    <source>
        <dbReference type="Proteomes" id="UP000011566"/>
    </source>
</evidence>